<sequence>MANRRSPSEKPFGERRSIGCSRQPPLGGGRLLACCPSPIDPGLTRMPLSSWSRDSMGLDSHDRKLPGARPLSGIHRRRRVCDASSQTLWEWDCDHALPPPKPSGRGIVSTLCLGSVCSSIDAAARQVVRGISGAMGCDPSLRRIPWSSASAIRIPAPKKSGNGEA</sequence>
<dbReference type="EMBL" id="MZNU01000391">
    <property type="protein sequence ID" value="OWO98485.1"/>
    <property type="molecule type" value="Genomic_DNA"/>
</dbReference>
<dbReference type="Proteomes" id="UP000242519">
    <property type="component" value="Unassembled WGS sequence"/>
</dbReference>
<evidence type="ECO:0000313" key="2">
    <source>
        <dbReference type="EMBL" id="OWO98485.1"/>
    </source>
</evidence>
<name>A0A218YT90_9HELO</name>
<dbReference type="AlphaFoldDB" id="A0A218YT90"/>
<reference evidence="2 3" key="1">
    <citation type="submission" date="2017-04" db="EMBL/GenBank/DDBJ databases">
        <title>Draft genome sequence of Marssonina coronaria NL1: causal agent of apple blotch.</title>
        <authorList>
            <person name="Cheng Q."/>
        </authorList>
    </citation>
    <scope>NUCLEOTIDE SEQUENCE [LARGE SCALE GENOMIC DNA]</scope>
    <source>
        <strain evidence="2 3">NL1</strain>
    </source>
</reference>
<accession>A0A218YT90</accession>
<feature type="compositionally biased region" description="Basic and acidic residues" evidence="1">
    <location>
        <begin position="1"/>
        <end position="17"/>
    </location>
</feature>
<feature type="region of interest" description="Disordered" evidence="1">
    <location>
        <begin position="1"/>
        <end position="28"/>
    </location>
</feature>
<protein>
    <submittedName>
        <fullName evidence="2">Uncharacterized protein</fullName>
    </submittedName>
</protein>
<gene>
    <name evidence="2" type="ORF">B2J93_2220</name>
</gene>
<dbReference type="InParanoid" id="A0A218YT90"/>
<proteinExistence type="predicted"/>
<keyword evidence="3" id="KW-1185">Reference proteome</keyword>
<evidence type="ECO:0000256" key="1">
    <source>
        <dbReference type="SAM" id="MobiDB-lite"/>
    </source>
</evidence>
<comment type="caution">
    <text evidence="2">The sequence shown here is derived from an EMBL/GenBank/DDBJ whole genome shotgun (WGS) entry which is preliminary data.</text>
</comment>
<organism evidence="2 3">
    <name type="scientific">Diplocarpon coronariae</name>
    <dbReference type="NCBI Taxonomy" id="2795749"/>
    <lineage>
        <taxon>Eukaryota</taxon>
        <taxon>Fungi</taxon>
        <taxon>Dikarya</taxon>
        <taxon>Ascomycota</taxon>
        <taxon>Pezizomycotina</taxon>
        <taxon>Leotiomycetes</taxon>
        <taxon>Helotiales</taxon>
        <taxon>Drepanopezizaceae</taxon>
        <taxon>Diplocarpon</taxon>
    </lineage>
</organism>
<evidence type="ECO:0000313" key="3">
    <source>
        <dbReference type="Proteomes" id="UP000242519"/>
    </source>
</evidence>